<evidence type="ECO:0000313" key="4">
    <source>
        <dbReference type="Proteomes" id="UP000324222"/>
    </source>
</evidence>
<evidence type="ECO:0000256" key="1">
    <source>
        <dbReference type="SAM" id="Coils"/>
    </source>
</evidence>
<dbReference type="AlphaFoldDB" id="A0A5B7F1S7"/>
<keyword evidence="1" id="KW-0175">Coiled coil</keyword>
<dbReference type="OrthoDB" id="6351470at2759"/>
<dbReference type="EMBL" id="VSRR010004861">
    <property type="protein sequence ID" value="MPC40931.1"/>
    <property type="molecule type" value="Genomic_DNA"/>
</dbReference>
<dbReference type="Gene3D" id="1.10.287.1490">
    <property type="match status" value="1"/>
</dbReference>
<keyword evidence="4" id="KW-1185">Reference proteome</keyword>
<evidence type="ECO:0000313" key="3">
    <source>
        <dbReference type="EMBL" id="MPC40931.1"/>
    </source>
</evidence>
<proteinExistence type="predicted"/>
<reference evidence="3 4" key="1">
    <citation type="submission" date="2019-05" db="EMBL/GenBank/DDBJ databases">
        <title>Another draft genome of Portunus trituberculatus and its Hox gene families provides insights of decapod evolution.</title>
        <authorList>
            <person name="Jeong J.-H."/>
            <person name="Song I."/>
            <person name="Kim S."/>
            <person name="Choi T."/>
            <person name="Kim D."/>
            <person name="Ryu S."/>
            <person name="Kim W."/>
        </authorList>
    </citation>
    <scope>NUCLEOTIDE SEQUENCE [LARGE SCALE GENOMIC DNA]</scope>
    <source>
        <tissue evidence="3">Muscle</tissue>
    </source>
</reference>
<protein>
    <submittedName>
        <fullName evidence="3">Uncharacterized protein</fullName>
    </submittedName>
</protein>
<sequence length="331" mass="37662">MTRAVELADENTTLTHDLQDAESTHRLLEDDALSTAQTLSHRLHHTRSKLAQCEGDLSEQHHMYHLVRDERDRLHGELVHTRHQLSRLTHEHTRLITQHAPMEEQLRKGQEDTKTYLDRINHLTLSLQEAEGEKMQLSDDGEALRKTIVELKAEKEALNSTLAQVREEHEAASQGKQFYAAETEKLGRLKGEVEQERDYYKEEAAKHQSQAAAMEQERDLYREKSAELEREKQLVEQSRSFLGDDVAKLQAQLRQVQQERDYFTDQLNQVIQLLDLLKTKPSSTPSTPMQVSRPRAKTQSPNQLDGTSFAGDRAGTAAVREGCAAAGAGFL</sequence>
<feature type="coiled-coil region" evidence="1">
    <location>
        <begin position="120"/>
        <end position="168"/>
    </location>
</feature>
<feature type="compositionally biased region" description="Polar residues" evidence="2">
    <location>
        <begin position="297"/>
        <end position="306"/>
    </location>
</feature>
<accession>A0A5B7F1S7</accession>
<gene>
    <name evidence="3" type="ORF">E2C01_034506</name>
</gene>
<name>A0A5B7F1S7_PORTR</name>
<organism evidence="3 4">
    <name type="scientific">Portunus trituberculatus</name>
    <name type="common">Swimming crab</name>
    <name type="synonym">Neptunus trituberculatus</name>
    <dbReference type="NCBI Taxonomy" id="210409"/>
    <lineage>
        <taxon>Eukaryota</taxon>
        <taxon>Metazoa</taxon>
        <taxon>Ecdysozoa</taxon>
        <taxon>Arthropoda</taxon>
        <taxon>Crustacea</taxon>
        <taxon>Multicrustacea</taxon>
        <taxon>Malacostraca</taxon>
        <taxon>Eumalacostraca</taxon>
        <taxon>Eucarida</taxon>
        <taxon>Decapoda</taxon>
        <taxon>Pleocyemata</taxon>
        <taxon>Brachyura</taxon>
        <taxon>Eubrachyura</taxon>
        <taxon>Portunoidea</taxon>
        <taxon>Portunidae</taxon>
        <taxon>Portuninae</taxon>
        <taxon>Portunus</taxon>
    </lineage>
</organism>
<feature type="compositionally biased region" description="Polar residues" evidence="2">
    <location>
        <begin position="280"/>
        <end position="290"/>
    </location>
</feature>
<evidence type="ECO:0000256" key="2">
    <source>
        <dbReference type="SAM" id="MobiDB-lite"/>
    </source>
</evidence>
<dbReference type="Proteomes" id="UP000324222">
    <property type="component" value="Unassembled WGS sequence"/>
</dbReference>
<comment type="caution">
    <text evidence="3">The sequence shown here is derived from an EMBL/GenBank/DDBJ whole genome shotgun (WGS) entry which is preliminary data.</text>
</comment>
<feature type="coiled-coil region" evidence="1">
    <location>
        <begin position="197"/>
        <end position="266"/>
    </location>
</feature>
<feature type="region of interest" description="Disordered" evidence="2">
    <location>
        <begin position="279"/>
        <end position="309"/>
    </location>
</feature>